<dbReference type="SUPFAM" id="SSF101690">
    <property type="entry name" value="PAZ domain"/>
    <property type="match status" value="1"/>
</dbReference>
<dbReference type="Gene3D" id="1.10.510.10">
    <property type="entry name" value="Transferase(Phosphotransferase) domain 1"/>
    <property type="match status" value="1"/>
</dbReference>
<dbReference type="Ensembl" id="ENSAPET00000026332.1">
    <property type="protein sequence ID" value="ENSAPEP00000025657.1"/>
    <property type="gene ID" value="ENSAPEG00000018051.1"/>
</dbReference>
<accession>A0A3P8TRH8</accession>
<reference evidence="3" key="3">
    <citation type="submission" date="2025-09" db="UniProtKB">
        <authorList>
            <consortium name="Ensembl"/>
        </authorList>
    </citation>
    <scope>IDENTIFICATION</scope>
</reference>
<dbReference type="GO" id="GO:0036312">
    <property type="term" value="F:phosphatidylinositol 3-kinase regulatory subunit binding"/>
    <property type="evidence" value="ECO:0007669"/>
    <property type="project" value="TreeGrafter"/>
</dbReference>
<sequence length="239" mass="27181">MHVSLAEALEVRGGPLQEEEVWAVLSQSAESLQELFHKDPAAMGFIISPWSLLLMPSGNISFTDEYVTQQDLRAFTAPEVLDGASLTSISDIEKMHMYSLGMTLFWGADYEIPQSQPMKLGEHLNSLLLNMCDDVTLSRMSLRTVLDICSKHIRNSSCDPPFSYIRKLVRLVLGSLSQVYSVITRFKNDVPVNLAYFFSLTLVLVCLPEFQEDSLTIFDVFPKHMLSRLKQDMQRFYRT</sequence>
<name>A0A3P8TRH8_AMPPE</name>
<protein>
    <submittedName>
        <fullName evidence="3">Protein tyrosine phosphatase non-receptor type 13</fullName>
    </submittedName>
</protein>
<dbReference type="GO" id="GO:0004725">
    <property type="term" value="F:protein tyrosine phosphatase activity"/>
    <property type="evidence" value="ECO:0007669"/>
    <property type="project" value="TreeGrafter"/>
</dbReference>
<dbReference type="SMART" id="SM00750">
    <property type="entry name" value="KIND"/>
    <property type="match status" value="1"/>
</dbReference>
<dbReference type="PANTHER" id="PTHR46900">
    <property type="entry name" value="TYROSINE-PROTEIN PHOSPHATASE NON-RECEPTOR TYPE 13"/>
    <property type="match status" value="1"/>
</dbReference>
<dbReference type="PROSITE" id="PS51377">
    <property type="entry name" value="KIND"/>
    <property type="match status" value="1"/>
</dbReference>
<feature type="domain" description="KIND" evidence="2">
    <location>
        <begin position="3"/>
        <end position="186"/>
    </location>
</feature>
<dbReference type="GeneTree" id="ENSGT00940000155133"/>
<reference evidence="3 4" key="1">
    <citation type="submission" date="2018-03" db="EMBL/GenBank/DDBJ databases">
        <title>Finding Nemo's genes: A chromosome-scale reference assembly of the genome of the orange clownfish Amphiprion percula.</title>
        <authorList>
            <person name="Lehmann R."/>
        </authorList>
    </citation>
    <scope>NUCLEOTIDE SEQUENCE</scope>
</reference>
<keyword evidence="4" id="KW-1185">Reference proteome</keyword>
<organism evidence="3 4">
    <name type="scientific">Amphiprion percula</name>
    <name type="common">Orange clownfish</name>
    <name type="synonym">Lutjanus percula</name>
    <dbReference type="NCBI Taxonomy" id="161767"/>
    <lineage>
        <taxon>Eukaryota</taxon>
        <taxon>Metazoa</taxon>
        <taxon>Chordata</taxon>
        <taxon>Craniata</taxon>
        <taxon>Vertebrata</taxon>
        <taxon>Euteleostomi</taxon>
        <taxon>Actinopterygii</taxon>
        <taxon>Neopterygii</taxon>
        <taxon>Teleostei</taxon>
        <taxon>Neoteleostei</taxon>
        <taxon>Acanthomorphata</taxon>
        <taxon>Ovalentaria</taxon>
        <taxon>Pomacentridae</taxon>
        <taxon>Amphiprion</taxon>
    </lineage>
</organism>
<proteinExistence type="predicted"/>
<evidence type="ECO:0000259" key="2">
    <source>
        <dbReference type="PROSITE" id="PS51377"/>
    </source>
</evidence>
<dbReference type="GO" id="GO:0005634">
    <property type="term" value="C:nucleus"/>
    <property type="evidence" value="ECO:0007669"/>
    <property type="project" value="TreeGrafter"/>
</dbReference>
<dbReference type="PANTHER" id="PTHR46900:SF1">
    <property type="entry name" value="TYROSINE-PROTEIN PHOSPHATASE NON-RECEPTOR TYPE 13"/>
    <property type="match status" value="1"/>
</dbReference>
<reference evidence="3" key="2">
    <citation type="submission" date="2025-08" db="UniProtKB">
        <authorList>
            <consortium name="Ensembl"/>
        </authorList>
    </citation>
    <scope>IDENTIFICATION</scope>
</reference>
<evidence type="ECO:0000313" key="4">
    <source>
        <dbReference type="Proteomes" id="UP000265080"/>
    </source>
</evidence>
<dbReference type="Pfam" id="PF16474">
    <property type="entry name" value="KIND"/>
    <property type="match status" value="1"/>
</dbReference>
<keyword evidence="1" id="KW-0677">Repeat</keyword>
<dbReference type="GO" id="GO:0005737">
    <property type="term" value="C:cytoplasm"/>
    <property type="evidence" value="ECO:0007669"/>
    <property type="project" value="TreeGrafter"/>
</dbReference>
<dbReference type="InterPro" id="IPR052074">
    <property type="entry name" value="NonRcpt_TyrProt_Phosphatase"/>
</dbReference>
<dbReference type="InterPro" id="IPR011019">
    <property type="entry name" value="KIND_dom"/>
</dbReference>
<evidence type="ECO:0000256" key="1">
    <source>
        <dbReference type="ARBA" id="ARBA00022737"/>
    </source>
</evidence>
<evidence type="ECO:0000313" key="3">
    <source>
        <dbReference type="Ensembl" id="ENSAPEP00000025657.1"/>
    </source>
</evidence>
<dbReference type="InterPro" id="IPR036085">
    <property type="entry name" value="PAZ_dom_sf"/>
</dbReference>
<dbReference type="Proteomes" id="UP000265080">
    <property type="component" value="Chromosome 16"/>
</dbReference>
<dbReference type="AlphaFoldDB" id="A0A3P8TRH8"/>